<sequence length="154" mass="16631">MPELILEFQLREEVGTIDQVGDGPFGQRMIAALSGGSFTGERLTGSVVGANGDWLLAGRDGYGRTDVRLTLKTVDSAVIYLQYCGLVEMTATVTAIVGGGAAATDYGDQYLFSSPRLETGDERYAWVNQTIFVGEGRLLPGPVVEYRVYRVAHC</sequence>
<dbReference type="PANTHER" id="PTHR37315:SF1">
    <property type="entry name" value="UPF0311 PROTEIN BLR7842"/>
    <property type="match status" value="1"/>
</dbReference>
<dbReference type="EMBL" id="BAABHQ010000010">
    <property type="protein sequence ID" value="GAA4882434.1"/>
    <property type="molecule type" value="Genomic_DNA"/>
</dbReference>
<dbReference type="PANTHER" id="PTHR37315">
    <property type="entry name" value="UPF0311 PROTEIN BLR7842"/>
    <property type="match status" value="1"/>
</dbReference>
<dbReference type="Pfam" id="PF11578">
    <property type="entry name" value="DUF3237"/>
    <property type="match status" value="1"/>
</dbReference>
<comment type="similarity">
    <text evidence="1">Belongs to the UPF0311 family.</text>
</comment>
<evidence type="ECO:0000313" key="3">
    <source>
        <dbReference type="Proteomes" id="UP001500457"/>
    </source>
</evidence>
<proteinExistence type="inferred from homology"/>
<dbReference type="Proteomes" id="UP001500457">
    <property type="component" value="Unassembled WGS sequence"/>
</dbReference>
<evidence type="ECO:0000256" key="1">
    <source>
        <dbReference type="HAMAP-Rule" id="MF_00775"/>
    </source>
</evidence>
<dbReference type="Gene3D" id="2.40.160.20">
    <property type="match status" value="1"/>
</dbReference>
<evidence type="ECO:0000313" key="2">
    <source>
        <dbReference type="EMBL" id="GAA4882434.1"/>
    </source>
</evidence>
<dbReference type="HAMAP" id="MF_00775">
    <property type="entry name" value="UPF0311"/>
    <property type="match status" value="1"/>
</dbReference>
<protein>
    <recommendedName>
        <fullName evidence="1">UPF0311 protein GCM10023203_37650</fullName>
    </recommendedName>
</protein>
<gene>
    <name evidence="2" type="ORF">GCM10023203_37650</name>
</gene>
<dbReference type="RefSeq" id="WP_274233527.1">
    <property type="nucleotide sequence ID" value="NZ_BAABHQ010000010.1"/>
</dbReference>
<accession>A0ABP9EMI3</accession>
<comment type="caution">
    <text evidence="2">The sequence shown here is derived from an EMBL/GenBank/DDBJ whole genome shotgun (WGS) entry which is preliminary data.</text>
</comment>
<reference evidence="3" key="1">
    <citation type="journal article" date="2019" name="Int. J. Syst. Evol. Microbiol.">
        <title>The Global Catalogue of Microorganisms (GCM) 10K type strain sequencing project: providing services to taxonomists for standard genome sequencing and annotation.</title>
        <authorList>
            <consortium name="The Broad Institute Genomics Platform"/>
            <consortium name="The Broad Institute Genome Sequencing Center for Infectious Disease"/>
            <person name="Wu L."/>
            <person name="Ma J."/>
        </authorList>
    </citation>
    <scope>NUCLEOTIDE SEQUENCE [LARGE SCALE GENOMIC DNA]</scope>
    <source>
        <strain evidence="3">JCM 17983</strain>
    </source>
</reference>
<keyword evidence="3" id="KW-1185">Reference proteome</keyword>
<dbReference type="InterPro" id="IPR020915">
    <property type="entry name" value="UPF0311"/>
</dbReference>
<name>A0ABP9EMI3_9PSEU</name>
<organism evidence="2 3">
    <name type="scientific">Actinomycetospora straminea</name>
    <dbReference type="NCBI Taxonomy" id="663607"/>
    <lineage>
        <taxon>Bacteria</taxon>
        <taxon>Bacillati</taxon>
        <taxon>Actinomycetota</taxon>
        <taxon>Actinomycetes</taxon>
        <taxon>Pseudonocardiales</taxon>
        <taxon>Pseudonocardiaceae</taxon>
        <taxon>Actinomycetospora</taxon>
    </lineage>
</organism>